<evidence type="ECO:0000313" key="1">
    <source>
        <dbReference type="EMBL" id="MDM7883867.1"/>
    </source>
</evidence>
<dbReference type="Proteomes" id="UP001237823">
    <property type="component" value="Unassembled WGS sequence"/>
</dbReference>
<evidence type="ECO:0000313" key="2">
    <source>
        <dbReference type="Proteomes" id="UP001237823"/>
    </source>
</evidence>
<dbReference type="EMBL" id="JAUCML010000001">
    <property type="protein sequence ID" value="MDM7883867.1"/>
    <property type="molecule type" value="Genomic_DNA"/>
</dbReference>
<dbReference type="RefSeq" id="WP_289457484.1">
    <property type="nucleotide sequence ID" value="NZ_JAUCML010000001.1"/>
</dbReference>
<protein>
    <recommendedName>
        <fullName evidence="3">Transcriptional regulator, AbiEi antitoxin, Type IV TA system</fullName>
    </recommendedName>
</protein>
<reference evidence="1 2" key="1">
    <citation type="submission" date="2023-06" db="EMBL/GenBank/DDBJ databases">
        <authorList>
            <person name="Feng G."/>
            <person name="Li J."/>
            <person name="Zhu H."/>
        </authorList>
    </citation>
    <scope>NUCLEOTIDE SEQUENCE [LARGE SCALE GENOMIC DNA]</scope>
    <source>
        <strain evidence="1 2">RHCKG23</strain>
    </source>
</reference>
<gene>
    <name evidence="1" type="ORF">QUG92_02005</name>
</gene>
<comment type="caution">
    <text evidence="1">The sequence shown here is derived from an EMBL/GenBank/DDBJ whole genome shotgun (WGS) entry which is preliminary data.</text>
</comment>
<keyword evidence="2" id="KW-1185">Reference proteome</keyword>
<name>A0ABT7T2R8_9MICO</name>
<sequence length="311" mass="34580">MTVPNVVREHPDPAAARRQRRMVERGALVVIGYGAFAVQAEWNVATEWERHIARTRAAHERAPETAVSHASAVVLHRLPWILPVPDRVTLTDPRRTTTQRTRHVDKVPGAGRRVRTAVVDGLVVTDVPETAIDVLLRYDRGRALAVADAAVRRGVEQSDLQEMLTRRLPVRAHRRARQVLGLASGLSESAGESVTHLVMHDVGCPPPVQQQVFNDASGLIGRVDFWLPDQGLVVEFDGLAKYRDPDLRDGRSADEVVIAEKLREDRLRALPQVRGVIRPIWRDVVPGGRFPAMLADAGVPVRRGLRVTPEW</sequence>
<evidence type="ECO:0008006" key="3">
    <source>
        <dbReference type="Google" id="ProtNLM"/>
    </source>
</evidence>
<organism evidence="1 2">
    <name type="scientific">Curtobacterium citri</name>
    <dbReference type="NCBI Taxonomy" id="3055139"/>
    <lineage>
        <taxon>Bacteria</taxon>
        <taxon>Bacillati</taxon>
        <taxon>Actinomycetota</taxon>
        <taxon>Actinomycetes</taxon>
        <taxon>Micrococcales</taxon>
        <taxon>Microbacteriaceae</taxon>
        <taxon>Curtobacterium</taxon>
    </lineage>
</organism>
<proteinExistence type="predicted"/>
<accession>A0ABT7T2R8</accession>